<dbReference type="Proteomes" id="UP000003598">
    <property type="component" value="Unassembled WGS sequence"/>
</dbReference>
<comment type="caution">
    <text evidence="1">The sequence shown here is derived from an EMBL/GenBank/DDBJ whole genome shotgun (WGS) entry which is preliminary data.</text>
</comment>
<sequence length="130" mass="15287">GGGKTLVYRKIRQKQQPFITIVHIPMNIPPSFSVFHLPIFRAIHLFFPTMFLDFNPIFVETAQFLSAKRKIVWLRTILRCAANELRTYRTLPERHSDVIICPKKDPSPLLYLSSKKAFTRSYFLYTNTLR</sequence>
<dbReference type="HOGENOM" id="CLU_1942580_0_0_10"/>
<name>G5SV88_9BACT</name>
<dbReference type="EMBL" id="AFFY01000054">
    <property type="protein sequence ID" value="EHG98888.1"/>
    <property type="molecule type" value="Genomic_DNA"/>
</dbReference>
<proteinExistence type="predicted"/>
<protein>
    <submittedName>
        <fullName evidence="1">Uncharacterized protein</fullName>
    </submittedName>
</protein>
<dbReference type="AlphaFoldDB" id="G5SV88"/>
<keyword evidence="2" id="KW-1185">Reference proteome</keyword>
<gene>
    <name evidence="1" type="ORF">HMPREF9441_03407</name>
</gene>
<organism evidence="1 2">
    <name type="scientific">Paraprevotella clara YIT 11840</name>
    <dbReference type="NCBI Taxonomy" id="762968"/>
    <lineage>
        <taxon>Bacteria</taxon>
        <taxon>Pseudomonadati</taxon>
        <taxon>Bacteroidota</taxon>
        <taxon>Bacteroidia</taxon>
        <taxon>Bacteroidales</taxon>
        <taxon>Prevotellaceae</taxon>
        <taxon>Paraprevotella</taxon>
    </lineage>
</organism>
<evidence type="ECO:0000313" key="2">
    <source>
        <dbReference type="Proteomes" id="UP000003598"/>
    </source>
</evidence>
<evidence type="ECO:0000313" key="1">
    <source>
        <dbReference type="EMBL" id="EHG98888.1"/>
    </source>
</evidence>
<feature type="non-terminal residue" evidence="1">
    <location>
        <position position="1"/>
    </location>
</feature>
<accession>G5SV88</accession>
<reference evidence="1 2" key="1">
    <citation type="submission" date="2011-03" db="EMBL/GenBank/DDBJ databases">
        <authorList>
            <person name="Weinstock G."/>
            <person name="Sodergren E."/>
            <person name="Clifton S."/>
            <person name="Fulton L."/>
            <person name="Fulton B."/>
            <person name="Courtney L."/>
            <person name="Fronick C."/>
            <person name="Harrison M."/>
            <person name="Strong C."/>
            <person name="Farmer C."/>
            <person name="Delahaunty K."/>
            <person name="Markovic C."/>
            <person name="Hall O."/>
            <person name="Minx P."/>
            <person name="Tomlinson C."/>
            <person name="Mitreva M."/>
            <person name="Hou S."/>
            <person name="Chen J."/>
            <person name="Wollam A."/>
            <person name="Pepin K.H."/>
            <person name="Johnson M."/>
            <person name="Bhonagiri V."/>
            <person name="Zhang X."/>
            <person name="Suruliraj S."/>
            <person name="Warren W."/>
            <person name="Chinwalla A."/>
            <person name="Mardis E.R."/>
            <person name="Wilson R.K."/>
        </authorList>
    </citation>
    <scope>NUCLEOTIDE SEQUENCE [LARGE SCALE GENOMIC DNA]</scope>
    <source>
        <strain evidence="1 2">YIT 11840</strain>
    </source>
</reference>